<organism evidence="1 2">
    <name type="scientific">Caerostris darwini</name>
    <dbReference type="NCBI Taxonomy" id="1538125"/>
    <lineage>
        <taxon>Eukaryota</taxon>
        <taxon>Metazoa</taxon>
        <taxon>Ecdysozoa</taxon>
        <taxon>Arthropoda</taxon>
        <taxon>Chelicerata</taxon>
        <taxon>Arachnida</taxon>
        <taxon>Araneae</taxon>
        <taxon>Araneomorphae</taxon>
        <taxon>Entelegynae</taxon>
        <taxon>Araneoidea</taxon>
        <taxon>Araneidae</taxon>
        <taxon>Caerostris</taxon>
    </lineage>
</organism>
<dbReference type="Proteomes" id="UP001054837">
    <property type="component" value="Unassembled WGS sequence"/>
</dbReference>
<name>A0AAV4PBY0_9ARAC</name>
<comment type="caution">
    <text evidence="1">The sequence shown here is derived from an EMBL/GenBank/DDBJ whole genome shotgun (WGS) entry which is preliminary data.</text>
</comment>
<evidence type="ECO:0000313" key="2">
    <source>
        <dbReference type="Proteomes" id="UP001054837"/>
    </source>
</evidence>
<dbReference type="EMBL" id="BPLQ01002622">
    <property type="protein sequence ID" value="GIX94576.1"/>
    <property type="molecule type" value="Genomic_DNA"/>
</dbReference>
<reference evidence="1 2" key="1">
    <citation type="submission" date="2021-06" db="EMBL/GenBank/DDBJ databases">
        <title>Caerostris darwini draft genome.</title>
        <authorList>
            <person name="Kono N."/>
            <person name="Arakawa K."/>
        </authorList>
    </citation>
    <scope>NUCLEOTIDE SEQUENCE [LARGE SCALE GENOMIC DNA]</scope>
</reference>
<keyword evidence="2" id="KW-1185">Reference proteome</keyword>
<accession>A0AAV4PBY0</accession>
<gene>
    <name evidence="1" type="ORF">CDAR_299031</name>
</gene>
<dbReference type="AlphaFoldDB" id="A0AAV4PBY0"/>
<protein>
    <submittedName>
        <fullName evidence="1">Uncharacterized protein</fullName>
    </submittedName>
</protein>
<proteinExistence type="predicted"/>
<sequence>MEEGVRETARFGSLKVIIYWKVLAPRNCFCRTKNLTNKNTERNSKYSTLERIESAVIHYIAIWTKEVFGRSVI</sequence>
<evidence type="ECO:0000313" key="1">
    <source>
        <dbReference type="EMBL" id="GIX94576.1"/>
    </source>
</evidence>